<sequence length="113" mass="12248">MDVLDYHRDRLTARRLRVLIQHLPADSALVRALRGESAEWGLGDHLLAAAVDELAVSNWLFATAHAAENADPPQRPRRIPRPGVEDETQAEPASATPAQIAAFFGVPQPGGQP</sequence>
<keyword evidence="3" id="KW-1185">Reference proteome</keyword>
<protein>
    <submittedName>
        <fullName evidence="2">Uncharacterized protein</fullName>
    </submittedName>
</protein>
<proteinExistence type="predicted"/>
<dbReference type="RefSeq" id="WP_307855163.1">
    <property type="nucleotide sequence ID" value="NZ_JAGINW010000001.1"/>
</dbReference>
<evidence type="ECO:0000256" key="1">
    <source>
        <dbReference type="SAM" id="MobiDB-lite"/>
    </source>
</evidence>
<name>A0ABS4TI79_9PSEU</name>
<comment type="caution">
    <text evidence="2">The sequence shown here is derived from an EMBL/GenBank/DDBJ whole genome shotgun (WGS) entry which is preliminary data.</text>
</comment>
<dbReference type="EMBL" id="JAGINW010000001">
    <property type="protein sequence ID" value="MBP2323588.1"/>
    <property type="molecule type" value="Genomic_DNA"/>
</dbReference>
<reference evidence="2 3" key="1">
    <citation type="submission" date="2021-03" db="EMBL/GenBank/DDBJ databases">
        <title>Sequencing the genomes of 1000 actinobacteria strains.</title>
        <authorList>
            <person name="Klenk H.-P."/>
        </authorList>
    </citation>
    <scope>NUCLEOTIDE SEQUENCE [LARGE SCALE GENOMIC DNA]</scope>
    <source>
        <strain evidence="2 3">DSM 46670</strain>
    </source>
</reference>
<gene>
    <name evidence="2" type="ORF">JOF56_003973</name>
</gene>
<organism evidence="2 3">
    <name type="scientific">Kibdelosporangium banguiense</name>
    <dbReference type="NCBI Taxonomy" id="1365924"/>
    <lineage>
        <taxon>Bacteria</taxon>
        <taxon>Bacillati</taxon>
        <taxon>Actinomycetota</taxon>
        <taxon>Actinomycetes</taxon>
        <taxon>Pseudonocardiales</taxon>
        <taxon>Pseudonocardiaceae</taxon>
        <taxon>Kibdelosporangium</taxon>
    </lineage>
</organism>
<feature type="region of interest" description="Disordered" evidence="1">
    <location>
        <begin position="65"/>
        <end position="97"/>
    </location>
</feature>
<evidence type="ECO:0000313" key="3">
    <source>
        <dbReference type="Proteomes" id="UP001519332"/>
    </source>
</evidence>
<dbReference type="Proteomes" id="UP001519332">
    <property type="component" value="Unassembled WGS sequence"/>
</dbReference>
<accession>A0ABS4TI79</accession>
<evidence type="ECO:0000313" key="2">
    <source>
        <dbReference type="EMBL" id="MBP2323588.1"/>
    </source>
</evidence>